<dbReference type="GO" id="GO:0006357">
    <property type="term" value="P:regulation of transcription by RNA polymerase II"/>
    <property type="evidence" value="ECO:0007669"/>
    <property type="project" value="TreeGrafter"/>
</dbReference>
<keyword evidence="7" id="KW-0539">Nucleus</keyword>
<feature type="region of interest" description="Disordered" evidence="9">
    <location>
        <begin position="63"/>
        <end position="98"/>
    </location>
</feature>
<dbReference type="PROSITE" id="PS50157">
    <property type="entry name" value="ZINC_FINGER_C2H2_2"/>
    <property type="match status" value="4"/>
</dbReference>
<evidence type="ECO:0000313" key="12">
    <source>
        <dbReference type="Proteomes" id="UP000503349"/>
    </source>
</evidence>
<protein>
    <submittedName>
        <fullName evidence="11">Zinc finger protein 524</fullName>
    </submittedName>
</protein>
<proteinExistence type="predicted"/>
<evidence type="ECO:0000259" key="10">
    <source>
        <dbReference type="PROSITE" id="PS50157"/>
    </source>
</evidence>
<keyword evidence="5" id="KW-0862">Zinc</keyword>
<keyword evidence="2" id="KW-0479">Metal-binding</keyword>
<evidence type="ECO:0000313" key="11">
    <source>
        <dbReference type="EMBL" id="KAF3692026.1"/>
    </source>
</evidence>
<name>A0A6G1PPV0_CHAAH</name>
<dbReference type="GO" id="GO:0000978">
    <property type="term" value="F:RNA polymerase II cis-regulatory region sequence-specific DNA binding"/>
    <property type="evidence" value="ECO:0007669"/>
    <property type="project" value="TreeGrafter"/>
</dbReference>
<evidence type="ECO:0000256" key="9">
    <source>
        <dbReference type="SAM" id="MobiDB-lite"/>
    </source>
</evidence>
<dbReference type="FunFam" id="3.30.160.60:FF:000512">
    <property type="entry name" value="zinc finger protein 197 isoform X1"/>
    <property type="match status" value="1"/>
</dbReference>
<evidence type="ECO:0000256" key="3">
    <source>
        <dbReference type="ARBA" id="ARBA00022737"/>
    </source>
</evidence>
<evidence type="ECO:0000256" key="1">
    <source>
        <dbReference type="ARBA" id="ARBA00004123"/>
    </source>
</evidence>
<dbReference type="SUPFAM" id="SSF57667">
    <property type="entry name" value="beta-beta-alpha zinc fingers"/>
    <property type="match status" value="2"/>
</dbReference>
<dbReference type="InterPro" id="IPR036236">
    <property type="entry name" value="Znf_C2H2_sf"/>
</dbReference>
<dbReference type="InterPro" id="IPR013087">
    <property type="entry name" value="Znf_C2H2_type"/>
</dbReference>
<feature type="region of interest" description="Disordered" evidence="9">
    <location>
        <begin position="888"/>
        <end position="923"/>
    </location>
</feature>
<dbReference type="GO" id="GO:0005634">
    <property type="term" value="C:nucleus"/>
    <property type="evidence" value="ECO:0007669"/>
    <property type="project" value="UniProtKB-SubCell"/>
</dbReference>
<sequence>MDSQLASVLTSGSLDVQNGSQSTKVLGPVTEVVLDPKDTTIPISVPGNLQPCPVRGAVTIRQDVSSINGKKPEGGGTSKQASQETHKSGGFRHPITVKPGVPVLRSQPIRIKIVVPSRCKRPITNSTISLTKDFARSHLRPVLVSAGAVIKEKNRSKIKISAVKDEGEIDEVTHLKTDAELFHGTEAEMGETVCKERDVFNAKIIHSDGMETPFISSTDTVKILSQQMIKEETRETEIEKNIPQILQEIDLKSSQKFDELGMKEQTEPLDLSLPKKRDTRERRCGRFLDDFGYESSLIMEVDEYEGEGDRDIVEEDDDDEVIRLDGADTLDESVLSPSFFSASVLTSLSSIDCDTENLLFIDDQGIPYTLSSDGLKVPQVGASTSEEPQSDQANSAEVEGKGSTQLADPNLGQSFNNALKAPSGELYPSPAPATDSPSLGVDQTKVPEVFRNLVTNSDPSNPTEPNVKSVQEANAILSPSSGISVSSQPIQILTHPSTNAPILLLSSSSSSPQLSSAPVGLSLPLSVTQASPGASTPMFLLLSSVPTSSSESTPTSTPIAVLNPSTGQLSQITTAAASVSLPLTSGQVNALGSPLPTLSHPIIRLSANNPPVILSGVNNVNSGSVLPSLAVPSSIPALQSDHHNTTLINSQISSSDYNPGTEAIPAEEVSSDNNKPSAFAASSPLTYDPFAQPGSEAETQSPASESKFDPSDLHSEHLPLDDHLYFSNTAAPLSPSILPSGKLDPFSPLDPLSPAASPNTMGSRRVLYCQLCPRVFFYLSDLERHAITHSQKKPHVCQQCGKAFKRSSHLQRHKHIHTGQRNFVCPICTKRFREAGELQRHQRVHTGEKPYQCQLCHTRFAERNTLRRHTKRKHPYHQVAMEMLNERRERGGGGSAVQEEEESAEWYSSTVSNLDNSESEMET</sequence>
<dbReference type="PROSITE" id="PS00028">
    <property type="entry name" value="ZINC_FINGER_C2H2_1"/>
    <property type="match status" value="4"/>
</dbReference>
<dbReference type="SMART" id="SM00355">
    <property type="entry name" value="ZnF_C2H2"/>
    <property type="match status" value="4"/>
</dbReference>
<keyword evidence="4 8" id="KW-0863">Zinc-finger</keyword>
<dbReference type="InterPro" id="IPR050589">
    <property type="entry name" value="Ikaros_C2H2-ZF"/>
</dbReference>
<keyword evidence="12" id="KW-1185">Reference proteome</keyword>
<feature type="compositionally biased region" description="Polar residues" evidence="9">
    <location>
        <begin position="906"/>
        <end position="916"/>
    </location>
</feature>
<feature type="region of interest" description="Disordered" evidence="9">
    <location>
        <begin position="377"/>
        <end position="441"/>
    </location>
</feature>
<evidence type="ECO:0000256" key="5">
    <source>
        <dbReference type="ARBA" id="ARBA00022833"/>
    </source>
</evidence>
<dbReference type="Gene3D" id="3.30.160.60">
    <property type="entry name" value="Classic Zinc Finger"/>
    <property type="match status" value="3"/>
</dbReference>
<comment type="subcellular location">
    <subcellularLocation>
        <location evidence="1">Nucleus</location>
    </subcellularLocation>
</comment>
<evidence type="ECO:0000256" key="7">
    <source>
        <dbReference type="ARBA" id="ARBA00023242"/>
    </source>
</evidence>
<dbReference type="GO" id="GO:0003700">
    <property type="term" value="F:DNA-binding transcription factor activity"/>
    <property type="evidence" value="ECO:0007669"/>
    <property type="project" value="TreeGrafter"/>
</dbReference>
<dbReference type="FunFam" id="3.30.160.60:FF:000100">
    <property type="entry name" value="Zinc finger 45-like"/>
    <property type="match status" value="1"/>
</dbReference>
<accession>A0A6G1PPV0</accession>
<dbReference type="EMBL" id="CM015718">
    <property type="protein sequence ID" value="KAF3692026.1"/>
    <property type="molecule type" value="Genomic_DNA"/>
</dbReference>
<feature type="domain" description="C2H2-type" evidence="10">
    <location>
        <begin position="795"/>
        <end position="822"/>
    </location>
</feature>
<dbReference type="GO" id="GO:0008270">
    <property type="term" value="F:zinc ion binding"/>
    <property type="evidence" value="ECO:0007669"/>
    <property type="project" value="UniProtKB-KW"/>
</dbReference>
<evidence type="ECO:0000256" key="2">
    <source>
        <dbReference type="ARBA" id="ARBA00022723"/>
    </source>
</evidence>
<dbReference type="Pfam" id="PF00096">
    <property type="entry name" value="zf-C2H2"/>
    <property type="match status" value="3"/>
</dbReference>
<dbReference type="Proteomes" id="UP000503349">
    <property type="component" value="Chromosome 7"/>
</dbReference>
<evidence type="ECO:0000256" key="8">
    <source>
        <dbReference type="PROSITE-ProRule" id="PRU00042"/>
    </source>
</evidence>
<dbReference type="PANTHER" id="PTHR24404:SF114">
    <property type="entry name" value="KLUMPFUSS, ISOFORM B-RELATED"/>
    <property type="match status" value="1"/>
</dbReference>
<gene>
    <name evidence="11" type="ORF">EXN66_Car007701</name>
</gene>
<dbReference type="PANTHER" id="PTHR24404">
    <property type="entry name" value="ZINC FINGER PROTEIN"/>
    <property type="match status" value="1"/>
</dbReference>
<evidence type="ECO:0000256" key="6">
    <source>
        <dbReference type="ARBA" id="ARBA00023125"/>
    </source>
</evidence>
<feature type="region of interest" description="Disordered" evidence="9">
    <location>
        <begin position="650"/>
        <end position="714"/>
    </location>
</feature>
<reference evidence="12" key="2">
    <citation type="submission" date="2019-02" db="EMBL/GenBank/DDBJ databases">
        <title>Opniocepnalus argus Var Kimnra genome.</title>
        <authorList>
            <person name="Zhou C."/>
            <person name="Xiao S."/>
        </authorList>
    </citation>
    <scope>NUCLEOTIDE SEQUENCE [LARGE SCALE GENOMIC DNA]</scope>
</reference>
<feature type="compositionally biased region" description="Polar residues" evidence="9">
    <location>
        <begin position="402"/>
        <end position="417"/>
    </location>
</feature>
<feature type="compositionally biased region" description="Polar residues" evidence="9">
    <location>
        <begin position="381"/>
        <end position="395"/>
    </location>
</feature>
<dbReference type="AlphaFoldDB" id="A0A6G1PPV0"/>
<keyword evidence="3" id="KW-0677">Repeat</keyword>
<feature type="domain" description="C2H2-type" evidence="10">
    <location>
        <begin position="767"/>
        <end position="794"/>
    </location>
</feature>
<evidence type="ECO:0000256" key="4">
    <source>
        <dbReference type="ARBA" id="ARBA00022771"/>
    </source>
</evidence>
<feature type="domain" description="C2H2-type" evidence="10">
    <location>
        <begin position="823"/>
        <end position="850"/>
    </location>
</feature>
<organism evidence="11 12">
    <name type="scientific">Channa argus</name>
    <name type="common">Northern snakehead</name>
    <name type="synonym">Ophicephalus argus</name>
    <dbReference type="NCBI Taxonomy" id="215402"/>
    <lineage>
        <taxon>Eukaryota</taxon>
        <taxon>Metazoa</taxon>
        <taxon>Chordata</taxon>
        <taxon>Craniata</taxon>
        <taxon>Vertebrata</taxon>
        <taxon>Euteleostomi</taxon>
        <taxon>Actinopterygii</taxon>
        <taxon>Neopterygii</taxon>
        <taxon>Teleostei</taxon>
        <taxon>Neoteleostei</taxon>
        <taxon>Acanthomorphata</taxon>
        <taxon>Anabantaria</taxon>
        <taxon>Anabantiformes</taxon>
        <taxon>Channoidei</taxon>
        <taxon>Channidae</taxon>
        <taxon>Channa</taxon>
    </lineage>
</organism>
<reference evidence="11 12" key="1">
    <citation type="submission" date="2019-02" db="EMBL/GenBank/DDBJ databases">
        <title>Opniocepnalus argus genome.</title>
        <authorList>
            <person name="Zhou C."/>
            <person name="Xiao S."/>
        </authorList>
    </citation>
    <scope>NUCLEOTIDE SEQUENCE [LARGE SCALE GENOMIC DNA]</scope>
    <source>
        <strain evidence="11">OARG1902GOOAL</strain>
        <tissue evidence="11">Muscle</tissue>
    </source>
</reference>
<feature type="domain" description="C2H2-type" evidence="10">
    <location>
        <begin position="851"/>
        <end position="874"/>
    </location>
</feature>
<keyword evidence="6" id="KW-0238">DNA-binding</keyword>
<feature type="region of interest" description="Disordered" evidence="9">
    <location>
        <begin position="1"/>
        <end position="20"/>
    </location>
</feature>
<dbReference type="FunFam" id="3.30.160.60:FF:002402">
    <property type="entry name" value="Zinc finger protein 347"/>
    <property type="match status" value="1"/>
</dbReference>